<evidence type="ECO:0008006" key="4">
    <source>
        <dbReference type="Google" id="ProtNLM"/>
    </source>
</evidence>
<proteinExistence type="predicted"/>
<dbReference type="PANTHER" id="PTHR23542:SF1">
    <property type="entry name" value="MAJOR FACILITATOR SUPERFAMILY (MFS) PROFILE DOMAIN-CONTAINING PROTEIN"/>
    <property type="match status" value="1"/>
</dbReference>
<dbReference type="InterPro" id="IPR036259">
    <property type="entry name" value="MFS_trans_sf"/>
</dbReference>
<feature type="transmembrane region" description="Helical" evidence="1">
    <location>
        <begin position="43"/>
        <end position="61"/>
    </location>
</feature>
<reference evidence="2 3" key="1">
    <citation type="journal article" date="2010" name="Stand. Genomic Sci.">
        <title>Complete genome sequence of Conexibacter woesei type strain (ID131577).</title>
        <authorList>
            <person name="Pukall R."/>
            <person name="Lapidus A."/>
            <person name="Glavina Del Rio T."/>
            <person name="Copeland A."/>
            <person name="Tice H."/>
            <person name="Cheng J.-F."/>
            <person name="Lucas S."/>
            <person name="Chen F."/>
            <person name="Nolan M."/>
            <person name="Bruce D."/>
            <person name="Goodwin L."/>
            <person name="Pitluck S."/>
            <person name="Mavromatis K."/>
            <person name="Ivanova N."/>
            <person name="Ovchinnikova G."/>
            <person name="Pati A."/>
            <person name="Chen A."/>
            <person name="Palaniappan K."/>
            <person name="Land M."/>
            <person name="Hauser L."/>
            <person name="Chang Y.-J."/>
            <person name="Jeffries C.D."/>
            <person name="Chain P."/>
            <person name="Meincke L."/>
            <person name="Sims D."/>
            <person name="Brettin T."/>
            <person name="Detter J.C."/>
            <person name="Rohde M."/>
            <person name="Goeker M."/>
            <person name="Bristow J."/>
            <person name="Eisen J.A."/>
            <person name="Markowitz V."/>
            <person name="Kyrpides N.C."/>
            <person name="Klenk H.-P."/>
            <person name="Hugenholtz P."/>
        </authorList>
    </citation>
    <scope>NUCLEOTIDE SEQUENCE [LARGE SCALE GENOMIC DNA]</scope>
    <source>
        <strain evidence="3">DSM 14684 / CIP 108061 / JCM 11494 / NBRC 100937 / ID131577</strain>
    </source>
</reference>
<gene>
    <name evidence="2" type="ordered locus">Cwoe_1971</name>
</gene>
<sequence length="387" mass="36289" precursor="true">MLLVEARTGSFAAAGAVVGAFSCGAGALAPLRGRLVDRRGPRALRLFACAHCAGLLILVGACVRGWPLGALVGVAAGAGAVAPPLIASARALWPRVAGARLTRTGHAANALLGDLGTVLGPSAAAGLAVLAGPALALALMALGPLLGAFVVAALADAMGGGGAAGGVRTGGGEAGGGGRGGGAAGAGGARGGGASGGGAAGGGVLRGNAGMRTVLACEAVLGVALGGVEVVAPALAGDVGRPELGAVPLAAFAAGSVVSSLWSGRGRAVGTPQRRYVAGAVLLGLVLATSVAARSVASLSLVLAAAGAGYGLHNVGLLELLDELVPERNAVEALTWLTTAGGLGLALGATAAGALAASDPTDALVLVAAVAPLGALLALRRRGTLAA</sequence>
<dbReference type="PROSITE" id="PS51257">
    <property type="entry name" value="PROKAR_LIPOPROTEIN"/>
    <property type="match status" value="1"/>
</dbReference>
<dbReference type="PANTHER" id="PTHR23542">
    <property type="match status" value="1"/>
</dbReference>
<dbReference type="EMBL" id="CP001854">
    <property type="protein sequence ID" value="ADB50397.1"/>
    <property type="molecule type" value="Genomic_DNA"/>
</dbReference>
<feature type="transmembrane region" description="Helical" evidence="1">
    <location>
        <begin position="67"/>
        <end position="87"/>
    </location>
</feature>
<dbReference type="Proteomes" id="UP000008229">
    <property type="component" value="Chromosome"/>
</dbReference>
<feature type="transmembrane region" description="Helical" evidence="1">
    <location>
        <begin position="363"/>
        <end position="379"/>
    </location>
</feature>
<dbReference type="HOGENOM" id="CLU_675638_0_0_11"/>
<protein>
    <recommendedName>
        <fullName evidence="4">Major facilitator superfamily MFS_1</fullName>
    </recommendedName>
</protein>
<reference evidence="3" key="2">
    <citation type="submission" date="2010-01" db="EMBL/GenBank/DDBJ databases">
        <title>The complete genome of Conexibacter woesei DSM 14684.</title>
        <authorList>
            <consortium name="US DOE Joint Genome Institute (JGI-PGF)"/>
            <person name="Lucas S."/>
            <person name="Copeland A."/>
            <person name="Lapidus A."/>
            <person name="Glavina del Rio T."/>
            <person name="Dalin E."/>
            <person name="Tice H."/>
            <person name="Bruce D."/>
            <person name="Goodwin L."/>
            <person name="Pitluck S."/>
            <person name="Kyrpides N."/>
            <person name="Mavromatis K."/>
            <person name="Ivanova N."/>
            <person name="Mikhailova N."/>
            <person name="Chertkov O."/>
            <person name="Brettin T."/>
            <person name="Detter J.C."/>
            <person name="Han C."/>
            <person name="Larimer F."/>
            <person name="Land M."/>
            <person name="Hauser L."/>
            <person name="Markowitz V."/>
            <person name="Cheng J.-F."/>
            <person name="Hugenholtz P."/>
            <person name="Woyke T."/>
            <person name="Wu D."/>
            <person name="Pukall R."/>
            <person name="Steenblock K."/>
            <person name="Schneider S."/>
            <person name="Klenk H.-P."/>
            <person name="Eisen J.A."/>
        </authorList>
    </citation>
    <scope>NUCLEOTIDE SEQUENCE [LARGE SCALE GENOMIC DNA]</scope>
    <source>
        <strain evidence="3">DSM 14684 / CIP 108061 / JCM 11494 / NBRC 100937 / ID131577</strain>
    </source>
</reference>
<dbReference type="SUPFAM" id="SSF103473">
    <property type="entry name" value="MFS general substrate transporter"/>
    <property type="match status" value="1"/>
</dbReference>
<keyword evidence="1" id="KW-1133">Transmembrane helix</keyword>
<feature type="transmembrane region" description="Helical" evidence="1">
    <location>
        <begin position="276"/>
        <end position="293"/>
    </location>
</feature>
<keyword evidence="3" id="KW-1185">Reference proteome</keyword>
<dbReference type="KEGG" id="cwo:Cwoe_1971"/>
<feature type="transmembrane region" description="Helical" evidence="1">
    <location>
        <begin position="333"/>
        <end position="357"/>
    </location>
</feature>
<name>D3F3B7_CONWI</name>
<dbReference type="eggNOG" id="COG2814">
    <property type="taxonomic scope" value="Bacteria"/>
</dbReference>
<evidence type="ECO:0000313" key="2">
    <source>
        <dbReference type="EMBL" id="ADB50397.1"/>
    </source>
</evidence>
<feature type="transmembrane region" description="Helical" evidence="1">
    <location>
        <begin position="299"/>
        <end position="321"/>
    </location>
</feature>
<feature type="transmembrane region" description="Helical" evidence="1">
    <location>
        <begin position="108"/>
        <end position="129"/>
    </location>
</feature>
<evidence type="ECO:0000313" key="3">
    <source>
        <dbReference type="Proteomes" id="UP000008229"/>
    </source>
</evidence>
<evidence type="ECO:0000256" key="1">
    <source>
        <dbReference type="SAM" id="Phobius"/>
    </source>
</evidence>
<dbReference type="AlphaFoldDB" id="D3F3B7"/>
<feature type="transmembrane region" description="Helical" evidence="1">
    <location>
        <begin position="12"/>
        <end position="31"/>
    </location>
</feature>
<keyword evidence="1" id="KW-0472">Membrane</keyword>
<feature type="transmembrane region" description="Helical" evidence="1">
    <location>
        <begin position="244"/>
        <end position="264"/>
    </location>
</feature>
<feature type="transmembrane region" description="Helical" evidence="1">
    <location>
        <begin position="213"/>
        <end position="232"/>
    </location>
</feature>
<dbReference type="Gene3D" id="1.20.1250.20">
    <property type="entry name" value="MFS general substrate transporter like domains"/>
    <property type="match status" value="2"/>
</dbReference>
<feature type="transmembrane region" description="Helical" evidence="1">
    <location>
        <begin position="135"/>
        <end position="155"/>
    </location>
</feature>
<keyword evidence="1" id="KW-0812">Transmembrane</keyword>
<organism evidence="2 3">
    <name type="scientific">Conexibacter woesei (strain DSM 14684 / CCUG 47730 / CIP 108061 / JCM 11494 / NBRC 100937 / ID131577)</name>
    <dbReference type="NCBI Taxonomy" id="469383"/>
    <lineage>
        <taxon>Bacteria</taxon>
        <taxon>Bacillati</taxon>
        <taxon>Actinomycetota</taxon>
        <taxon>Thermoleophilia</taxon>
        <taxon>Solirubrobacterales</taxon>
        <taxon>Conexibacteraceae</taxon>
        <taxon>Conexibacter</taxon>
    </lineage>
</organism>
<accession>D3F3B7</accession>
<dbReference type="STRING" id="469383.Cwoe_1971"/>